<dbReference type="AlphaFoldDB" id="A0A0U9HF94"/>
<sequence length="513" mass="56072">MKKTALLLMIITVVSKIVGFGREITLSYFYGASNISDAFLISLTIPGVIFSFIGTGISTGYIPLYSKIEEKYGEKEGERYTNNLVNILLVICTGIVIFGLLFTKPLVKVFASGFEGETLELAVRFTRIGLVGIYFTGIINVYSGYLRIKGNYAVPACVGFPMNCILILFMVLSSRTNIMVLAVGSVIATASQLVLLVPFIRKTGYRYQFVFDPKDEYIRNMVYIALPVIIGVSVDQINVLVDKTLASGIAVGGISALNYANKLNGFVQGMFVTTISTVMYPMISKMAAQGNFKGLKSSVSEAINLINLLVVPVTFGAMIFAEPVVRLLFGRGAFDSEAISMTSGALFYYSIGMMGFGLREILSRAFYSMQDTMTPMKNSVLAVSMNIVLNLILSRFMGIKGLALATSISALFCTALLLISLRKKIGPFGMKDTITSFGKILIASIGMGIAAYASYNFLLSRIGANLSLIISIFIGAFFYFAVVYFMKIKEVDELIIAAKKKLNLLKNIQEEYV</sequence>
<evidence type="ECO:0000256" key="8">
    <source>
        <dbReference type="HAMAP-Rule" id="MF_02078"/>
    </source>
</evidence>
<feature type="transmembrane region" description="Helical" evidence="8">
    <location>
        <begin position="341"/>
        <end position="358"/>
    </location>
</feature>
<evidence type="ECO:0000256" key="3">
    <source>
        <dbReference type="ARBA" id="ARBA00022692"/>
    </source>
</evidence>
<keyword evidence="8 9" id="KW-0961">Cell wall biogenesis/degradation</keyword>
<evidence type="ECO:0000313" key="11">
    <source>
        <dbReference type="Proteomes" id="UP000062160"/>
    </source>
</evidence>
<dbReference type="HAMAP" id="MF_02078">
    <property type="entry name" value="MurJ_MviN"/>
    <property type="match status" value="1"/>
</dbReference>
<dbReference type="RefSeq" id="WP_059031603.1">
    <property type="nucleotide sequence ID" value="NZ_DF976999.1"/>
</dbReference>
<keyword evidence="11" id="KW-1185">Reference proteome</keyword>
<proteinExistence type="inferred from homology"/>
<evidence type="ECO:0000256" key="2">
    <source>
        <dbReference type="ARBA" id="ARBA00022475"/>
    </source>
</evidence>
<gene>
    <name evidence="8" type="primary">murJ</name>
    <name evidence="10" type="ORF">TSYNT_5395</name>
</gene>
<dbReference type="InterPro" id="IPR004268">
    <property type="entry name" value="MurJ"/>
</dbReference>
<reference evidence="10" key="1">
    <citation type="journal article" date="2016" name="Genome Announc.">
        <title>Draft Genome Sequence of the Syntrophic Lactate-Degrading Bacterium Tepidanaerobacter syntrophicus JLT.</title>
        <authorList>
            <person name="Matsuura N."/>
            <person name="Ohashi A."/>
            <person name="Tourlousse D.M."/>
            <person name="Sekiguchi Y."/>
        </authorList>
    </citation>
    <scope>NUCLEOTIDE SEQUENCE [LARGE SCALE GENOMIC DNA]</scope>
    <source>
        <strain evidence="10">JL</strain>
    </source>
</reference>
<feature type="transmembrane region" description="Helical" evidence="8">
    <location>
        <begin position="440"/>
        <end position="458"/>
    </location>
</feature>
<feature type="transmembrane region" description="Helical" evidence="8">
    <location>
        <begin position="221"/>
        <end position="241"/>
    </location>
</feature>
<dbReference type="GO" id="GO:0008360">
    <property type="term" value="P:regulation of cell shape"/>
    <property type="evidence" value="ECO:0007669"/>
    <property type="project" value="UniProtKB-UniRule"/>
</dbReference>
<dbReference type="NCBIfam" id="TIGR01695">
    <property type="entry name" value="murJ_mviN"/>
    <property type="match status" value="1"/>
</dbReference>
<keyword evidence="2 8" id="KW-1003">Cell membrane</keyword>
<dbReference type="PANTHER" id="PTHR47019">
    <property type="entry name" value="LIPID II FLIPPASE MURJ"/>
    <property type="match status" value="1"/>
</dbReference>
<comment type="subcellular location">
    <subcellularLocation>
        <location evidence="1 8">Cell membrane</location>
        <topology evidence="1 8">Multi-pass membrane protein</topology>
    </subcellularLocation>
</comment>
<dbReference type="Proteomes" id="UP000062160">
    <property type="component" value="Unassembled WGS sequence"/>
</dbReference>
<protein>
    <recommendedName>
        <fullName evidence="8">Probable lipid II flippase MurJ</fullName>
    </recommendedName>
</protein>
<feature type="transmembrane region" description="Helical" evidence="8">
    <location>
        <begin position="83"/>
        <end position="102"/>
    </location>
</feature>
<feature type="transmembrane region" description="Helical" evidence="8">
    <location>
        <begin position="402"/>
        <end position="419"/>
    </location>
</feature>
<comment type="function">
    <text evidence="8 9">Involved in peptidoglycan biosynthesis. Transports lipid-linked peptidoglycan precursors from the inner to the outer leaflet of the cytoplasmic membrane.</text>
</comment>
<dbReference type="CDD" id="cd13123">
    <property type="entry name" value="MATE_MurJ_like"/>
    <property type="match status" value="1"/>
</dbReference>
<feature type="transmembrane region" description="Helical" evidence="8">
    <location>
        <begin position="303"/>
        <end position="321"/>
    </location>
</feature>
<evidence type="ECO:0000256" key="5">
    <source>
        <dbReference type="ARBA" id="ARBA00022984"/>
    </source>
</evidence>
<evidence type="ECO:0000256" key="7">
    <source>
        <dbReference type="ARBA" id="ARBA00023136"/>
    </source>
</evidence>
<dbReference type="PANTHER" id="PTHR47019:SF1">
    <property type="entry name" value="LIPID II FLIPPASE MURJ"/>
    <property type="match status" value="1"/>
</dbReference>
<feature type="transmembrane region" description="Helical" evidence="8">
    <location>
        <begin position="265"/>
        <end position="283"/>
    </location>
</feature>
<accession>A0A0U9HF94</accession>
<feature type="transmembrane region" description="Helical" evidence="8">
    <location>
        <begin position="122"/>
        <end position="145"/>
    </location>
</feature>
<dbReference type="EMBL" id="DF976999">
    <property type="protein sequence ID" value="GAQ24548.1"/>
    <property type="molecule type" value="Genomic_DNA"/>
</dbReference>
<evidence type="ECO:0000256" key="4">
    <source>
        <dbReference type="ARBA" id="ARBA00022960"/>
    </source>
</evidence>
<evidence type="ECO:0000256" key="9">
    <source>
        <dbReference type="PIRNR" id="PIRNR002869"/>
    </source>
</evidence>
<dbReference type="GO" id="GO:0005886">
    <property type="term" value="C:plasma membrane"/>
    <property type="evidence" value="ECO:0007669"/>
    <property type="project" value="UniProtKB-SubCell"/>
</dbReference>
<comment type="similarity">
    <text evidence="8 9">Belongs to the MurJ/MviN family.</text>
</comment>
<dbReference type="PRINTS" id="PR01806">
    <property type="entry name" value="VIRFACTRMVIN"/>
</dbReference>
<evidence type="ECO:0000256" key="6">
    <source>
        <dbReference type="ARBA" id="ARBA00022989"/>
    </source>
</evidence>
<dbReference type="GO" id="GO:0034204">
    <property type="term" value="P:lipid translocation"/>
    <property type="evidence" value="ECO:0007669"/>
    <property type="project" value="TreeGrafter"/>
</dbReference>
<feature type="transmembrane region" description="Helical" evidence="8">
    <location>
        <begin position="379"/>
        <end position="396"/>
    </location>
</feature>
<dbReference type="Pfam" id="PF03023">
    <property type="entry name" value="MurJ"/>
    <property type="match status" value="1"/>
</dbReference>
<keyword evidence="8 9" id="KW-0813">Transport</keyword>
<comment type="pathway">
    <text evidence="8">Cell wall biogenesis; peptidoglycan biosynthesis.</text>
</comment>
<evidence type="ECO:0000313" key="10">
    <source>
        <dbReference type="EMBL" id="GAQ24548.1"/>
    </source>
</evidence>
<name>A0A0U9HF94_9FIRM</name>
<keyword evidence="5 8" id="KW-0573">Peptidoglycan synthesis</keyword>
<keyword evidence="7 8" id="KW-0472">Membrane</keyword>
<dbReference type="GO" id="GO:0009252">
    <property type="term" value="P:peptidoglycan biosynthetic process"/>
    <property type="evidence" value="ECO:0007669"/>
    <property type="project" value="UniProtKB-UniRule"/>
</dbReference>
<dbReference type="OrthoDB" id="9804143at2"/>
<evidence type="ECO:0000256" key="1">
    <source>
        <dbReference type="ARBA" id="ARBA00004651"/>
    </source>
</evidence>
<dbReference type="STRING" id="224999.GCA_001485475_00547"/>
<dbReference type="GO" id="GO:0015648">
    <property type="term" value="F:lipid-linked peptidoglycan transporter activity"/>
    <property type="evidence" value="ECO:0007669"/>
    <property type="project" value="UniProtKB-UniRule"/>
</dbReference>
<dbReference type="PIRSF" id="PIRSF002869">
    <property type="entry name" value="MviN"/>
    <property type="match status" value="1"/>
</dbReference>
<dbReference type="InterPro" id="IPR051050">
    <property type="entry name" value="Lipid_II_flippase_MurJ/MviN"/>
</dbReference>
<feature type="transmembrane region" description="Helical" evidence="8">
    <location>
        <begin position="39"/>
        <end position="62"/>
    </location>
</feature>
<feature type="transmembrane region" description="Helical" evidence="8">
    <location>
        <begin position="178"/>
        <end position="200"/>
    </location>
</feature>
<keyword evidence="3 8" id="KW-0812">Transmembrane</keyword>
<keyword evidence="6 8" id="KW-1133">Transmembrane helix</keyword>
<keyword evidence="4 8" id="KW-0133">Cell shape</keyword>
<organism evidence="10">
    <name type="scientific">Tepidanaerobacter syntrophicus</name>
    <dbReference type="NCBI Taxonomy" id="224999"/>
    <lineage>
        <taxon>Bacteria</taxon>
        <taxon>Bacillati</taxon>
        <taxon>Bacillota</taxon>
        <taxon>Clostridia</taxon>
        <taxon>Thermosediminibacterales</taxon>
        <taxon>Tepidanaerobacteraceae</taxon>
        <taxon>Tepidanaerobacter</taxon>
    </lineage>
</organism>
<feature type="transmembrane region" description="Helical" evidence="8">
    <location>
        <begin position="152"/>
        <end position="172"/>
    </location>
</feature>
<feature type="transmembrane region" description="Helical" evidence="8">
    <location>
        <begin position="464"/>
        <end position="486"/>
    </location>
</feature>
<dbReference type="GO" id="GO:0071555">
    <property type="term" value="P:cell wall organization"/>
    <property type="evidence" value="ECO:0007669"/>
    <property type="project" value="UniProtKB-UniRule"/>
</dbReference>
<dbReference type="UniPathway" id="UPA00219"/>